<feature type="transmembrane region" description="Helical" evidence="1">
    <location>
        <begin position="69"/>
        <end position="87"/>
    </location>
</feature>
<protein>
    <submittedName>
        <fullName evidence="2">Uncharacterized protein</fullName>
    </submittedName>
</protein>
<reference evidence="2" key="1">
    <citation type="journal article" date="2021" name="Open Biol.">
        <title>Shared evolutionary footprints suggest mitochondrial oxidative damage underlies multiple complex I losses in fungi.</title>
        <authorList>
            <person name="Schikora-Tamarit M.A."/>
            <person name="Marcet-Houben M."/>
            <person name="Nosek J."/>
            <person name="Gabaldon T."/>
        </authorList>
    </citation>
    <scope>NUCLEOTIDE SEQUENCE</scope>
    <source>
        <strain evidence="2">CBS2887</strain>
    </source>
</reference>
<keyword evidence="1" id="KW-1133">Transmembrane helix</keyword>
<organism evidence="2 3">
    <name type="scientific">Wickerhamomyces pijperi</name>
    <name type="common">Yeast</name>
    <name type="synonym">Pichia pijperi</name>
    <dbReference type="NCBI Taxonomy" id="599730"/>
    <lineage>
        <taxon>Eukaryota</taxon>
        <taxon>Fungi</taxon>
        <taxon>Dikarya</taxon>
        <taxon>Ascomycota</taxon>
        <taxon>Saccharomycotina</taxon>
        <taxon>Saccharomycetes</taxon>
        <taxon>Phaffomycetales</taxon>
        <taxon>Wickerhamomycetaceae</taxon>
        <taxon>Wickerhamomyces</taxon>
    </lineage>
</organism>
<comment type="caution">
    <text evidence="2">The sequence shown here is derived from an EMBL/GenBank/DDBJ whole genome shotgun (WGS) entry which is preliminary data.</text>
</comment>
<evidence type="ECO:0000256" key="1">
    <source>
        <dbReference type="SAM" id="Phobius"/>
    </source>
</evidence>
<dbReference type="Proteomes" id="UP000774326">
    <property type="component" value="Unassembled WGS sequence"/>
</dbReference>
<keyword evidence="3" id="KW-1185">Reference proteome</keyword>
<dbReference type="AlphaFoldDB" id="A0A9P8QBG3"/>
<feature type="transmembrane region" description="Helical" evidence="1">
    <location>
        <begin position="107"/>
        <end position="125"/>
    </location>
</feature>
<gene>
    <name evidence="2" type="ORF">WICPIJ_002620</name>
</gene>
<keyword evidence="1" id="KW-0812">Transmembrane</keyword>
<keyword evidence="1" id="KW-0472">Membrane</keyword>
<evidence type="ECO:0000313" key="3">
    <source>
        <dbReference type="Proteomes" id="UP000774326"/>
    </source>
</evidence>
<accession>A0A9P8QBG3</accession>
<reference evidence="2" key="2">
    <citation type="submission" date="2021-01" db="EMBL/GenBank/DDBJ databases">
        <authorList>
            <person name="Schikora-Tamarit M.A."/>
        </authorList>
    </citation>
    <scope>NUCLEOTIDE SEQUENCE</scope>
    <source>
        <strain evidence="2">CBS2887</strain>
    </source>
</reference>
<dbReference type="EMBL" id="JAEUBG010001443">
    <property type="protein sequence ID" value="KAH3686440.1"/>
    <property type="molecule type" value="Genomic_DNA"/>
</dbReference>
<name>A0A9P8QBG3_WICPI</name>
<feature type="transmembrane region" description="Helical" evidence="1">
    <location>
        <begin position="185"/>
        <end position="202"/>
    </location>
</feature>
<sequence>MRYKSALHKLFRQCRHLLNLNMEAIISVTVTVTTTTTAIASTVQDDPVSVSEWLPAVVSSTAVGDTSDWFIAVYDFMIWLVAAGWEISRTYWELILEIQGWIQHHPLVPKISAVLLSFWTTVQYICSSIVFTVRLLVYLVLSLYQVYLLFSPYIRWWISICYTCINTGFRFYQHYDTHFPEETRQLFTGTSVLFAAVLWFSVGRRRRSKSKGSNPPSQQQQQNIFINIAGGPSYRFNHVGAISSVSDRNLVWAEFVKAMNSSVAIPPTEVPAILEAFETSSTLTKTRENLGFLKSLMSKAKSLTGYTQLKRAVLTLDVAKSDQAAAIQAAVDDVMSMPTAFTSQALRRVLQKTRDSYHLSLVPEGGKQFILSLLNVGPLRKMSKKAQLLAFVRNSPHDDANVIARALLKSFRFHDHKPDLQRIPLSSQLLQQVDSVQGVPKTTMIFSNGKTAPAILDCGSVKPFISRNLLETIDGIISQSVNQPVKKIITTTGSKLVPNEVIRIQFHLPAVDKTQLFVEEFDIVPSDNLLALGAEFLKKANINPMAFIDPHSSKHQSRVSRLIAKYVTPFLFSEPVFLPPHSSYDYDLKLKDSFDKIRPRPLIKPKNFEEE</sequence>
<evidence type="ECO:0000313" key="2">
    <source>
        <dbReference type="EMBL" id="KAH3686440.1"/>
    </source>
</evidence>
<proteinExistence type="predicted"/>
<feature type="transmembrane region" description="Helical" evidence="1">
    <location>
        <begin position="20"/>
        <end position="43"/>
    </location>
</feature>